<keyword evidence="2" id="KW-1185">Reference proteome</keyword>
<dbReference type="Proteomes" id="UP000295281">
    <property type="component" value="Unassembled WGS sequence"/>
</dbReference>
<protein>
    <submittedName>
        <fullName evidence="1">Uncharacterized protein</fullName>
    </submittedName>
</protein>
<proteinExistence type="predicted"/>
<sequence length="144" mass="15426">MVRLVDLLPVLGTLPLTGTAAAVAAGALAWAAAVSAARLLRHALLARHARIVQILPPPRAALAEAEAFWTHVLGLLKPRWNRALLQPHLAFEYTATADGITIQLWVPGTVPPGTIERAVAAAWPGATTRTRPATALLPPRRRRR</sequence>
<dbReference type="AlphaFoldDB" id="A0A4R6V784"/>
<name>A0A4R6V784_9ACTN</name>
<reference evidence="1 2" key="1">
    <citation type="submission" date="2019-03" db="EMBL/GenBank/DDBJ databases">
        <title>Genomic Encyclopedia of Type Strains, Phase IV (KMG-IV): sequencing the most valuable type-strain genomes for metagenomic binning, comparative biology and taxonomic classification.</title>
        <authorList>
            <person name="Goeker M."/>
        </authorList>
    </citation>
    <scope>NUCLEOTIDE SEQUENCE [LARGE SCALE GENOMIC DNA]</scope>
    <source>
        <strain evidence="1 2">DSM 46770</strain>
    </source>
</reference>
<evidence type="ECO:0000313" key="1">
    <source>
        <dbReference type="EMBL" id="TDQ54387.1"/>
    </source>
</evidence>
<organism evidence="1 2">
    <name type="scientific">Actinorugispora endophytica</name>
    <dbReference type="NCBI Taxonomy" id="1605990"/>
    <lineage>
        <taxon>Bacteria</taxon>
        <taxon>Bacillati</taxon>
        <taxon>Actinomycetota</taxon>
        <taxon>Actinomycetes</taxon>
        <taxon>Streptosporangiales</taxon>
        <taxon>Nocardiopsidaceae</taxon>
        <taxon>Actinorugispora</taxon>
    </lineage>
</organism>
<evidence type="ECO:0000313" key="2">
    <source>
        <dbReference type="Proteomes" id="UP000295281"/>
    </source>
</evidence>
<accession>A0A4R6V784</accession>
<dbReference type="EMBL" id="SNYN01000002">
    <property type="protein sequence ID" value="TDQ54387.1"/>
    <property type="molecule type" value="Genomic_DNA"/>
</dbReference>
<comment type="caution">
    <text evidence="1">The sequence shown here is derived from an EMBL/GenBank/DDBJ whole genome shotgun (WGS) entry which is preliminary data.</text>
</comment>
<dbReference type="RefSeq" id="WP_243742374.1">
    <property type="nucleotide sequence ID" value="NZ_SNYN01000002.1"/>
</dbReference>
<gene>
    <name evidence="1" type="ORF">EV190_102221</name>
</gene>